<dbReference type="PANTHER" id="PTHR10009:SF18">
    <property type="entry name" value="PROTEIN YELLOW-LIKE PROTEIN"/>
    <property type="match status" value="1"/>
</dbReference>
<dbReference type="InterPro" id="IPR011042">
    <property type="entry name" value="6-blade_b-propeller_TolB-like"/>
</dbReference>
<comment type="subcellular location">
    <subcellularLocation>
        <location evidence="1">Secreted</location>
    </subcellularLocation>
</comment>
<keyword evidence="2" id="KW-0964">Secreted</keyword>
<evidence type="ECO:0000313" key="4">
    <source>
        <dbReference type="Proteomes" id="UP001549799"/>
    </source>
</evidence>
<comment type="caution">
    <text evidence="3">The sequence shown here is derived from an EMBL/GenBank/DDBJ whole genome shotgun (WGS) entry which is preliminary data.</text>
</comment>
<proteinExistence type="predicted"/>
<protein>
    <submittedName>
        <fullName evidence="3">L-dopachrome tautomerase-related protein</fullName>
    </submittedName>
</protein>
<evidence type="ECO:0000256" key="1">
    <source>
        <dbReference type="ARBA" id="ARBA00004613"/>
    </source>
</evidence>
<accession>A0ABV2SXP1</accession>
<dbReference type="SUPFAM" id="SSF63829">
    <property type="entry name" value="Calcium-dependent phosphotriesterase"/>
    <property type="match status" value="1"/>
</dbReference>
<evidence type="ECO:0000313" key="3">
    <source>
        <dbReference type="EMBL" id="MET6991923.1"/>
    </source>
</evidence>
<keyword evidence="4" id="KW-1185">Reference proteome</keyword>
<dbReference type="Gene3D" id="2.120.10.30">
    <property type="entry name" value="TolB, C-terminal domain"/>
    <property type="match status" value="1"/>
</dbReference>
<reference evidence="3 4" key="1">
    <citation type="submission" date="2024-07" db="EMBL/GenBank/DDBJ databases">
        <title>The genome sequence of type strain Sediminicola arcticus GDMCC 1.2805.</title>
        <authorList>
            <person name="Liu Y."/>
        </authorList>
    </citation>
    <scope>NUCLEOTIDE SEQUENCE [LARGE SCALE GENOMIC DNA]</scope>
    <source>
        <strain evidence="3 4">GDMCC 1.2805</strain>
    </source>
</reference>
<gene>
    <name evidence="3" type="ORF">ABXZ36_14850</name>
</gene>
<name>A0ABV2SXP1_9FLAO</name>
<dbReference type="InterPro" id="IPR017996">
    <property type="entry name" value="MRJP/yellow-related"/>
</dbReference>
<dbReference type="RefSeq" id="WP_354616464.1">
    <property type="nucleotide sequence ID" value="NZ_JBEXAE010000009.1"/>
</dbReference>
<evidence type="ECO:0000256" key="2">
    <source>
        <dbReference type="ARBA" id="ARBA00022525"/>
    </source>
</evidence>
<dbReference type="EMBL" id="JBEXAE010000009">
    <property type="protein sequence ID" value="MET6991923.1"/>
    <property type="molecule type" value="Genomic_DNA"/>
</dbReference>
<dbReference type="PROSITE" id="PS51257">
    <property type="entry name" value="PROKAR_LIPOPROTEIN"/>
    <property type="match status" value="1"/>
</dbReference>
<dbReference type="Pfam" id="PF03022">
    <property type="entry name" value="MRJP"/>
    <property type="match status" value="1"/>
</dbReference>
<dbReference type="PANTHER" id="PTHR10009">
    <property type="entry name" value="PROTEIN YELLOW-RELATED"/>
    <property type="match status" value="1"/>
</dbReference>
<dbReference type="Proteomes" id="UP001549799">
    <property type="component" value="Unassembled WGS sequence"/>
</dbReference>
<organism evidence="3 4">
    <name type="scientific">Sediminicola arcticus</name>
    <dbReference type="NCBI Taxonomy" id="1574308"/>
    <lineage>
        <taxon>Bacteria</taxon>
        <taxon>Pseudomonadati</taxon>
        <taxon>Bacteroidota</taxon>
        <taxon>Flavobacteriia</taxon>
        <taxon>Flavobacteriales</taxon>
        <taxon>Flavobacteriaceae</taxon>
        <taxon>Sediminicola</taxon>
    </lineage>
</organism>
<sequence length="357" mass="39761">MKKIVALLSAIVLCSCGEKTKKEQPKVDSNLQSEAVQSIEEVAIFKGQQVTGVTVSDKGRIFANFPRWRKGVPFSVVEVNGKDGSYTPYPNKEMNMWEIGEEVTPNAFVGVQSVVAFENILYVLDTRSALFEPILDEPRVFVFNLETDALVNIYIIPKGVAKPNSYINDLRVDKKNGKIYFTDSGAGGLLVLDIVSGKSKRVLGDHPSTMAEMDHLTFDNGQWNNTINSDGIALDTKNNKLYYHALTGYSLYAIDTEVLASDKNPIHTEVQFIKKTGAPDGMIFDDKGNLYLADLEHNKINYLTPSGDLKTLLEGDVVKWADTFSIYNGFLYYTNSRINEVKGEISEIEFTINKIAL</sequence>